<reference evidence="3" key="1">
    <citation type="submission" date="2016-10" db="EMBL/GenBank/DDBJ databases">
        <authorList>
            <person name="Varghese N."/>
            <person name="Submissions S."/>
        </authorList>
    </citation>
    <scope>NUCLEOTIDE SEQUENCE [LARGE SCALE GENOMIC DNA]</scope>
    <source>
        <strain evidence="3">CGMCC 1.7739</strain>
    </source>
</reference>
<dbReference type="Proteomes" id="UP000198876">
    <property type="component" value="Unassembled WGS sequence"/>
</dbReference>
<feature type="compositionally biased region" description="Basic and acidic residues" evidence="1">
    <location>
        <begin position="37"/>
        <end position="48"/>
    </location>
</feature>
<dbReference type="EMBL" id="FOOQ01000002">
    <property type="protein sequence ID" value="SFG59341.1"/>
    <property type="molecule type" value="Genomic_DNA"/>
</dbReference>
<gene>
    <name evidence="2" type="ORF">SAMN04488063_2523</name>
</gene>
<sequence>MTRRTTQTRPGEQARRPTDEEEMEAPLVPLIDTPTRQFDRTERTRRPTDEEDAEAPLVPVIDTGERSPDVRREIADLKSQLNRIEATLGGTR</sequence>
<evidence type="ECO:0000313" key="3">
    <source>
        <dbReference type="Proteomes" id="UP000198876"/>
    </source>
</evidence>
<accession>A0A1I2TAJ0</accession>
<keyword evidence="3" id="KW-1185">Reference proteome</keyword>
<evidence type="ECO:0000256" key="1">
    <source>
        <dbReference type="SAM" id="MobiDB-lite"/>
    </source>
</evidence>
<organism evidence="2 3">
    <name type="scientific">Halopelagius inordinatus</name>
    <dbReference type="NCBI Taxonomy" id="553467"/>
    <lineage>
        <taxon>Archaea</taxon>
        <taxon>Methanobacteriati</taxon>
        <taxon>Methanobacteriota</taxon>
        <taxon>Stenosarchaea group</taxon>
        <taxon>Halobacteria</taxon>
        <taxon>Halobacteriales</taxon>
        <taxon>Haloferacaceae</taxon>
    </lineage>
</organism>
<proteinExistence type="predicted"/>
<protein>
    <submittedName>
        <fullName evidence="2">Uncharacterized protein</fullName>
    </submittedName>
</protein>
<dbReference type="OrthoDB" id="293121at2157"/>
<name>A0A1I2TAJ0_9EURY</name>
<feature type="region of interest" description="Disordered" evidence="1">
    <location>
        <begin position="1"/>
        <end position="69"/>
    </location>
</feature>
<dbReference type="AlphaFoldDB" id="A0A1I2TAJ0"/>
<evidence type="ECO:0000313" key="2">
    <source>
        <dbReference type="EMBL" id="SFG59341.1"/>
    </source>
</evidence>
<feature type="compositionally biased region" description="Polar residues" evidence="1">
    <location>
        <begin position="1"/>
        <end position="10"/>
    </location>
</feature>
<dbReference type="RefSeq" id="WP_143095500.1">
    <property type="nucleotide sequence ID" value="NZ_FOOQ01000002.1"/>
</dbReference>